<dbReference type="PROSITE" id="PS00211">
    <property type="entry name" value="ABC_TRANSPORTER_1"/>
    <property type="match status" value="1"/>
</dbReference>
<dbReference type="Gene3D" id="3.40.50.300">
    <property type="entry name" value="P-loop containing nucleotide triphosphate hydrolases"/>
    <property type="match status" value="1"/>
</dbReference>
<dbReference type="Proteomes" id="UP000191200">
    <property type="component" value="Chromosome"/>
</dbReference>
<dbReference type="GO" id="GO:0055085">
    <property type="term" value="P:transmembrane transport"/>
    <property type="evidence" value="ECO:0007669"/>
    <property type="project" value="UniProtKB-ARBA"/>
</dbReference>
<dbReference type="GO" id="GO:0015031">
    <property type="term" value="P:protein transport"/>
    <property type="evidence" value="ECO:0007669"/>
    <property type="project" value="UniProtKB-KW"/>
</dbReference>
<evidence type="ECO:0000256" key="5">
    <source>
        <dbReference type="ARBA" id="ARBA00022927"/>
    </source>
</evidence>
<name>A0A1J0A7H8_9ENTE</name>
<dbReference type="OrthoDB" id="9802264at2"/>
<accession>A0A1J0A7H8</accession>
<dbReference type="CDD" id="cd03257">
    <property type="entry name" value="ABC_NikE_OppD_transporters"/>
    <property type="match status" value="1"/>
</dbReference>
<dbReference type="EMBL" id="CP017267">
    <property type="protein sequence ID" value="APB31863.1"/>
    <property type="molecule type" value="Genomic_DNA"/>
</dbReference>
<dbReference type="GO" id="GO:0005524">
    <property type="term" value="F:ATP binding"/>
    <property type="evidence" value="ECO:0007669"/>
    <property type="project" value="UniProtKB-KW"/>
</dbReference>
<gene>
    <name evidence="7" type="ORF">BHY08_08560</name>
</gene>
<evidence type="ECO:0000313" key="7">
    <source>
        <dbReference type="EMBL" id="APB31863.1"/>
    </source>
</evidence>
<dbReference type="Pfam" id="PF00005">
    <property type="entry name" value="ABC_tran"/>
    <property type="match status" value="1"/>
</dbReference>
<evidence type="ECO:0000259" key="6">
    <source>
        <dbReference type="PROSITE" id="PS50893"/>
    </source>
</evidence>
<sequence>MGEWLVVTNLSKSYGVSRFLFSKKKRDIIKNISFSFKKDSVAILGESGSGKTTLIKMLSGIEKPSSGDIKLNVTQSPKKKNPISMIFQDYWSAINPRFTVYEALKETMNETDEKKMLDEMTNILKKVGLSADVLYKKATEMSGGQIQRICIARSLLSRTQVLIFDESFSSLDLIVVDQLLDLLMELRKEYKLKYVFVTHSLELATYFCEELLVLKDGEVEESLLVSNLMHSNSVYVKELIKAQI</sequence>
<dbReference type="AlphaFoldDB" id="A0A1J0A7H8"/>
<keyword evidence="1" id="KW-0813">Transport</keyword>
<proteinExistence type="predicted"/>
<dbReference type="InterPro" id="IPR017871">
    <property type="entry name" value="ABC_transporter-like_CS"/>
</dbReference>
<dbReference type="InterPro" id="IPR027417">
    <property type="entry name" value="P-loop_NTPase"/>
</dbReference>
<dbReference type="InterPro" id="IPR003593">
    <property type="entry name" value="AAA+_ATPase"/>
</dbReference>
<dbReference type="PROSITE" id="PS50893">
    <property type="entry name" value="ABC_TRANSPORTER_2"/>
    <property type="match status" value="1"/>
</dbReference>
<dbReference type="GO" id="GO:0016887">
    <property type="term" value="F:ATP hydrolysis activity"/>
    <property type="evidence" value="ECO:0007669"/>
    <property type="project" value="InterPro"/>
</dbReference>
<dbReference type="KEGG" id="vte:BHY08_08560"/>
<dbReference type="SMART" id="SM00382">
    <property type="entry name" value="AAA"/>
    <property type="match status" value="1"/>
</dbReference>
<dbReference type="SUPFAM" id="SSF52540">
    <property type="entry name" value="P-loop containing nucleoside triphosphate hydrolases"/>
    <property type="match status" value="1"/>
</dbReference>
<dbReference type="STRING" id="519472.BHY08_08560"/>
<keyword evidence="2" id="KW-0547">Nucleotide-binding</keyword>
<evidence type="ECO:0000256" key="4">
    <source>
        <dbReference type="ARBA" id="ARBA00022856"/>
    </source>
</evidence>
<evidence type="ECO:0000256" key="3">
    <source>
        <dbReference type="ARBA" id="ARBA00022840"/>
    </source>
</evidence>
<feature type="domain" description="ABC transporter" evidence="6">
    <location>
        <begin position="5"/>
        <end position="241"/>
    </location>
</feature>
<protein>
    <recommendedName>
        <fullName evidence="6">ABC transporter domain-containing protein</fullName>
    </recommendedName>
</protein>
<keyword evidence="4" id="KW-0571">Peptide transport</keyword>
<organism evidence="7 8">
    <name type="scientific">Vagococcus teuberi</name>
    <dbReference type="NCBI Taxonomy" id="519472"/>
    <lineage>
        <taxon>Bacteria</taxon>
        <taxon>Bacillati</taxon>
        <taxon>Bacillota</taxon>
        <taxon>Bacilli</taxon>
        <taxon>Lactobacillales</taxon>
        <taxon>Enterococcaceae</taxon>
        <taxon>Vagococcus</taxon>
    </lineage>
</organism>
<dbReference type="GO" id="GO:0015833">
    <property type="term" value="P:peptide transport"/>
    <property type="evidence" value="ECO:0007669"/>
    <property type="project" value="UniProtKB-KW"/>
</dbReference>
<keyword evidence="8" id="KW-1185">Reference proteome</keyword>
<keyword evidence="3" id="KW-0067">ATP-binding</keyword>
<evidence type="ECO:0000313" key="8">
    <source>
        <dbReference type="Proteomes" id="UP000191200"/>
    </source>
</evidence>
<dbReference type="InterPro" id="IPR003439">
    <property type="entry name" value="ABC_transporter-like_ATP-bd"/>
</dbReference>
<dbReference type="RefSeq" id="WP_071457465.1">
    <property type="nucleotide sequence ID" value="NZ_CABJEN010000002.1"/>
</dbReference>
<reference evidence="7 8" key="1">
    <citation type="submission" date="2016-09" db="EMBL/GenBank/DDBJ databases">
        <title>Vagococcus teuberi sp. nov., isolated from the Malian artisanal sour milk fene.</title>
        <authorList>
            <person name="Wullschleger S."/>
            <person name="Seifert C."/>
            <person name="Baumgartner S."/>
            <person name="Lacroix C."/>
            <person name="Bonfoh B."/>
            <person name="Stevens M.J."/>
            <person name="Meile L."/>
        </authorList>
    </citation>
    <scope>NUCLEOTIDE SEQUENCE [LARGE SCALE GENOMIC DNA]</scope>
    <source>
        <strain evidence="7 8">DSM 21459</strain>
    </source>
</reference>
<dbReference type="PANTHER" id="PTHR43776">
    <property type="entry name" value="TRANSPORT ATP-BINDING PROTEIN"/>
    <property type="match status" value="1"/>
</dbReference>
<evidence type="ECO:0000256" key="2">
    <source>
        <dbReference type="ARBA" id="ARBA00022741"/>
    </source>
</evidence>
<dbReference type="InterPro" id="IPR050319">
    <property type="entry name" value="ABC_transp_ATP-bind"/>
</dbReference>
<keyword evidence="5" id="KW-0653">Protein transport</keyword>
<evidence type="ECO:0000256" key="1">
    <source>
        <dbReference type="ARBA" id="ARBA00022448"/>
    </source>
</evidence>